<sequence>MKLAGLRSALAPDELAAAVPPSHGRVLGVVAAAAPPPAPSPPPPPSTAPSASREGDGASTSTPTPPSPSLDAPPSLPPRSGACSSTPSFYYSFDLAWRWRRRCRAGTARGFFRLLAEVLPQRGERRHLPGDREAIASPPQTLPTSSAPGAPGSPRRSTSASRARVLPAAYISS</sequence>
<organism evidence="2">
    <name type="scientific">Ananas comosus var. bracteatus</name>
    <name type="common">red pineapple</name>
    <dbReference type="NCBI Taxonomy" id="296719"/>
    <lineage>
        <taxon>Eukaryota</taxon>
        <taxon>Viridiplantae</taxon>
        <taxon>Streptophyta</taxon>
        <taxon>Embryophyta</taxon>
        <taxon>Tracheophyta</taxon>
        <taxon>Spermatophyta</taxon>
        <taxon>Magnoliopsida</taxon>
        <taxon>Liliopsida</taxon>
        <taxon>Poales</taxon>
        <taxon>Bromeliaceae</taxon>
        <taxon>Bromelioideae</taxon>
        <taxon>Ananas</taxon>
    </lineage>
</organism>
<evidence type="ECO:0000256" key="1">
    <source>
        <dbReference type="SAM" id="MobiDB-lite"/>
    </source>
</evidence>
<name>A0A6V7NUY7_ANACO</name>
<feature type="region of interest" description="Disordered" evidence="1">
    <location>
        <begin position="30"/>
        <end position="86"/>
    </location>
</feature>
<dbReference type="AlphaFoldDB" id="A0A6V7NUY7"/>
<evidence type="ECO:0000313" key="2">
    <source>
        <dbReference type="EMBL" id="CAD1822399.1"/>
    </source>
</evidence>
<dbReference type="EMBL" id="LR862142">
    <property type="protein sequence ID" value="CAD1822399.1"/>
    <property type="molecule type" value="Genomic_DNA"/>
</dbReference>
<feature type="compositionally biased region" description="Basic and acidic residues" evidence="1">
    <location>
        <begin position="125"/>
        <end position="134"/>
    </location>
</feature>
<accession>A0A6V7NUY7</accession>
<gene>
    <name evidence="2" type="ORF">CB5_LOCUS5610</name>
</gene>
<feature type="compositionally biased region" description="Pro residues" evidence="1">
    <location>
        <begin position="34"/>
        <end position="47"/>
    </location>
</feature>
<feature type="compositionally biased region" description="Low complexity" evidence="1">
    <location>
        <begin position="48"/>
        <end position="62"/>
    </location>
</feature>
<feature type="region of interest" description="Disordered" evidence="1">
    <location>
        <begin position="125"/>
        <end position="173"/>
    </location>
</feature>
<feature type="compositionally biased region" description="Low complexity" evidence="1">
    <location>
        <begin position="143"/>
        <end position="164"/>
    </location>
</feature>
<protein>
    <submittedName>
        <fullName evidence="2">Uncharacterized protein</fullName>
    </submittedName>
</protein>
<reference evidence="2" key="1">
    <citation type="submission" date="2020-07" db="EMBL/GenBank/DDBJ databases">
        <authorList>
            <person name="Lin J."/>
        </authorList>
    </citation>
    <scope>NUCLEOTIDE SEQUENCE</scope>
</reference>
<proteinExistence type="predicted"/>